<feature type="non-terminal residue" evidence="1">
    <location>
        <position position="1"/>
    </location>
</feature>
<evidence type="ECO:0000313" key="1">
    <source>
        <dbReference type="EMBL" id="KAH7919645.1"/>
    </source>
</evidence>
<evidence type="ECO:0000313" key="2">
    <source>
        <dbReference type="Proteomes" id="UP000790709"/>
    </source>
</evidence>
<gene>
    <name evidence="1" type="ORF">BV22DRAFT_1040691</name>
</gene>
<protein>
    <submittedName>
        <fullName evidence="1">Uncharacterized protein</fullName>
    </submittedName>
</protein>
<keyword evidence="2" id="KW-1185">Reference proteome</keyword>
<dbReference type="EMBL" id="MU266642">
    <property type="protein sequence ID" value="KAH7919645.1"/>
    <property type="molecule type" value="Genomic_DNA"/>
</dbReference>
<sequence>NPPPPRYTLPLNGRCKQRVYVLRCIRESHGPKHTPITLARGPAMISWDPYTHSNYLLPLSLLQTS</sequence>
<proteinExistence type="predicted"/>
<organism evidence="1 2">
    <name type="scientific">Leucogyrophana mollusca</name>
    <dbReference type="NCBI Taxonomy" id="85980"/>
    <lineage>
        <taxon>Eukaryota</taxon>
        <taxon>Fungi</taxon>
        <taxon>Dikarya</taxon>
        <taxon>Basidiomycota</taxon>
        <taxon>Agaricomycotina</taxon>
        <taxon>Agaricomycetes</taxon>
        <taxon>Agaricomycetidae</taxon>
        <taxon>Boletales</taxon>
        <taxon>Boletales incertae sedis</taxon>
        <taxon>Leucogyrophana</taxon>
    </lineage>
</organism>
<dbReference type="Proteomes" id="UP000790709">
    <property type="component" value="Unassembled WGS sequence"/>
</dbReference>
<accession>A0ACB8B1U5</accession>
<feature type="non-terminal residue" evidence="1">
    <location>
        <position position="65"/>
    </location>
</feature>
<comment type="caution">
    <text evidence="1">The sequence shown here is derived from an EMBL/GenBank/DDBJ whole genome shotgun (WGS) entry which is preliminary data.</text>
</comment>
<reference evidence="1" key="1">
    <citation type="journal article" date="2021" name="New Phytol.">
        <title>Evolutionary innovations through gain and loss of genes in the ectomycorrhizal Boletales.</title>
        <authorList>
            <person name="Wu G."/>
            <person name="Miyauchi S."/>
            <person name="Morin E."/>
            <person name="Kuo A."/>
            <person name="Drula E."/>
            <person name="Varga T."/>
            <person name="Kohler A."/>
            <person name="Feng B."/>
            <person name="Cao Y."/>
            <person name="Lipzen A."/>
            <person name="Daum C."/>
            <person name="Hundley H."/>
            <person name="Pangilinan J."/>
            <person name="Johnson J."/>
            <person name="Barry K."/>
            <person name="LaButti K."/>
            <person name="Ng V."/>
            <person name="Ahrendt S."/>
            <person name="Min B."/>
            <person name="Choi I.G."/>
            <person name="Park H."/>
            <person name="Plett J.M."/>
            <person name="Magnuson J."/>
            <person name="Spatafora J.W."/>
            <person name="Nagy L.G."/>
            <person name="Henrissat B."/>
            <person name="Grigoriev I.V."/>
            <person name="Yang Z.L."/>
            <person name="Xu J."/>
            <person name="Martin F.M."/>
        </authorList>
    </citation>
    <scope>NUCLEOTIDE SEQUENCE</scope>
    <source>
        <strain evidence="1">KUC20120723A-06</strain>
    </source>
</reference>
<name>A0ACB8B1U5_9AGAM</name>